<keyword evidence="6" id="KW-0408">Iron</keyword>
<dbReference type="GO" id="GO:0016705">
    <property type="term" value="F:oxidoreductase activity, acting on paired donors, with incorporation or reduction of molecular oxygen"/>
    <property type="evidence" value="ECO:0007669"/>
    <property type="project" value="InterPro"/>
</dbReference>
<dbReference type="Pfam" id="PF00067">
    <property type="entry name" value="p450"/>
    <property type="match status" value="1"/>
</dbReference>
<dbReference type="InterPro" id="IPR050196">
    <property type="entry name" value="Cytochrome_P450_Monoox"/>
</dbReference>
<comment type="cofactor">
    <cofactor evidence="1">
        <name>heme</name>
        <dbReference type="ChEBI" id="CHEBI:30413"/>
    </cofactor>
</comment>
<comment type="caution">
    <text evidence="8">The sequence shown here is derived from an EMBL/GenBank/DDBJ whole genome shotgun (WGS) entry which is preliminary data.</text>
</comment>
<keyword evidence="4" id="KW-0479">Metal-binding</keyword>
<evidence type="ECO:0000256" key="7">
    <source>
        <dbReference type="ARBA" id="ARBA00023033"/>
    </source>
</evidence>
<comment type="similarity">
    <text evidence="2">Belongs to the cytochrome P450 family.</text>
</comment>
<sequence length="108" mass="12306">HEYDTQNDKISVSGLKSKALLDLLLELSEDEALTDREIREEIDTTFAAALDSTAWVLTLNEIFGDEDRDVNKYDLSKLVYLEAVIKESLRLYTTGPITLRTLDKDIKL</sequence>
<keyword evidence="3" id="KW-0349">Heme</keyword>
<proteinExistence type="inferred from homology"/>
<evidence type="ECO:0000256" key="3">
    <source>
        <dbReference type="ARBA" id="ARBA00022617"/>
    </source>
</evidence>
<keyword evidence="5" id="KW-0560">Oxidoreductase</keyword>
<evidence type="ECO:0000256" key="5">
    <source>
        <dbReference type="ARBA" id="ARBA00023002"/>
    </source>
</evidence>
<dbReference type="Gene3D" id="1.10.630.10">
    <property type="entry name" value="Cytochrome P450"/>
    <property type="match status" value="1"/>
</dbReference>
<evidence type="ECO:0000256" key="2">
    <source>
        <dbReference type="ARBA" id="ARBA00010617"/>
    </source>
</evidence>
<dbReference type="GO" id="GO:0005506">
    <property type="term" value="F:iron ion binding"/>
    <property type="evidence" value="ECO:0007669"/>
    <property type="project" value="InterPro"/>
</dbReference>
<evidence type="ECO:0000313" key="8">
    <source>
        <dbReference type="EMBL" id="KOB52151.1"/>
    </source>
</evidence>
<organism evidence="8 9">
    <name type="scientific">Operophtera brumata</name>
    <name type="common">Winter moth</name>
    <name type="synonym">Phalaena brumata</name>
    <dbReference type="NCBI Taxonomy" id="104452"/>
    <lineage>
        <taxon>Eukaryota</taxon>
        <taxon>Metazoa</taxon>
        <taxon>Ecdysozoa</taxon>
        <taxon>Arthropoda</taxon>
        <taxon>Hexapoda</taxon>
        <taxon>Insecta</taxon>
        <taxon>Pterygota</taxon>
        <taxon>Neoptera</taxon>
        <taxon>Endopterygota</taxon>
        <taxon>Lepidoptera</taxon>
        <taxon>Glossata</taxon>
        <taxon>Ditrysia</taxon>
        <taxon>Geometroidea</taxon>
        <taxon>Geometridae</taxon>
        <taxon>Larentiinae</taxon>
        <taxon>Operophtera</taxon>
    </lineage>
</organism>
<dbReference type="SUPFAM" id="SSF48264">
    <property type="entry name" value="Cytochrome P450"/>
    <property type="match status" value="1"/>
</dbReference>
<dbReference type="InterPro" id="IPR001128">
    <property type="entry name" value="Cyt_P450"/>
</dbReference>
<dbReference type="AlphaFoldDB" id="A0A0L7K2X8"/>
<reference evidence="8 9" key="1">
    <citation type="journal article" date="2015" name="Genome Biol. Evol.">
        <title>The genome of winter moth (Operophtera brumata) provides a genomic perspective on sexual dimorphism and phenology.</title>
        <authorList>
            <person name="Derks M.F."/>
            <person name="Smit S."/>
            <person name="Salis L."/>
            <person name="Schijlen E."/>
            <person name="Bossers A."/>
            <person name="Mateman C."/>
            <person name="Pijl A.S."/>
            <person name="de Ridder D."/>
            <person name="Groenen M.A."/>
            <person name="Visser M.E."/>
            <person name="Megens H.J."/>
        </authorList>
    </citation>
    <scope>NUCLEOTIDE SEQUENCE [LARGE SCALE GENOMIC DNA]</scope>
    <source>
        <strain evidence="8">WM2013NL</strain>
        <tissue evidence="8">Head and thorax</tissue>
    </source>
</reference>
<dbReference type="PANTHER" id="PTHR24291:SF201">
    <property type="entry name" value="CYTOCHROME P450, FAMILY 4, SUBFAMILY B, POLYPEPTIDE 7"/>
    <property type="match status" value="1"/>
</dbReference>
<protein>
    <submittedName>
        <fullName evidence="8">Cytochrome P450 4c3</fullName>
    </submittedName>
</protein>
<keyword evidence="9" id="KW-1185">Reference proteome</keyword>
<evidence type="ECO:0000256" key="6">
    <source>
        <dbReference type="ARBA" id="ARBA00023004"/>
    </source>
</evidence>
<dbReference type="GO" id="GO:0004497">
    <property type="term" value="F:monooxygenase activity"/>
    <property type="evidence" value="ECO:0007669"/>
    <property type="project" value="UniProtKB-KW"/>
</dbReference>
<keyword evidence="7" id="KW-0503">Monooxygenase</keyword>
<dbReference type="EMBL" id="JTDY01013356">
    <property type="protein sequence ID" value="KOB52151.1"/>
    <property type="molecule type" value="Genomic_DNA"/>
</dbReference>
<gene>
    <name evidence="8" type="ORF">OBRU01_26433</name>
</gene>
<name>A0A0L7K2X8_OPEBR</name>
<evidence type="ECO:0000256" key="1">
    <source>
        <dbReference type="ARBA" id="ARBA00001971"/>
    </source>
</evidence>
<dbReference type="InterPro" id="IPR036396">
    <property type="entry name" value="Cyt_P450_sf"/>
</dbReference>
<evidence type="ECO:0000313" key="9">
    <source>
        <dbReference type="Proteomes" id="UP000037510"/>
    </source>
</evidence>
<evidence type="ECO:0000256" key="4">
    <source>
        <dbReference type="ARBA" id="ARBA00022723"/>
    </source>
</evidence>
<dbReference type="Proteomes" id="UP000037510">
    <property type="component" value="Unassembled WGS sequence"/>
</dbReference>
<feature type="non-terminal residue" evidence="8">
    <location>
        <position position="108"/>
    </location>
</feature>
<feature type="non-terminal residue" evidence="8">
    <location>
        <position position="1"/>
    </location>
</feature>
<dbReference type="GO" id="GO:0020037">
    <property type="term" value="F:heme binding"/>
    <property type="evidence" value="ECO:0007669"/>
    <property type="project" value="InterPro"/>
</dbReference>
<accession>A0A0L7K2X8</accession>
<dbReference type="STRING" id="104452.A0A0L7K2X8"/>
<dbReference type="PANTHER" id="PTHR24291">
    <property type="entry name" value="CYTOCHROME P450 FAMILY 4"/>
    <property type="match status" value="1"/>
</dbReference>